<reference evidence="1" key="1">
    <citation type="journal article" date="2020" name="Nature">
        <title>Giant virus diversity and host interactions through global metagenomics.</title>
        <authorList>
            <person name="Schulz F."/>
            <person name="Roux S."/>
            <person name="Paez-Espino D."/>
            <person name="Jungbluth S."/>
            <person name="Walsh D.A."/>
            <person name="Denef V.J."/>
            <person name="McMahon K.D."/>
            <person name="Konstantinidis K.T."/>
            <person name="Eloe-Fadrosh E.A."/>
            <person name="Kyrpides N.C."/>
            <person name="Woyke T."/>
        </authorList>
    </citation>
    <scope>NUCLEOTIDE SEQUENCE</scope>
    <source>
        <strain evidence="1">GVMAG-M-3300027769-26</strain>
    </source>
</reference>
<evidence type="ECO:0000313" key="1">
    <source>
        <dbReference type="EMBL" id="QHU27867.1"/>
    </source>
</evidence>
<organism evidence="1">
    <name type="scientific">viral metagenome</name>
    <dbReference type="NCBI Taxonomy" id="1070528"/>
    <lineage>
        <taxon>unclassified sequences</taxon>
        <taxon>metagenomes</taxon>
        <taxon>organismal metagenomes</taxon>
    </lineage>
</organism>
<dbReference type="EMBL" id="MN740464">
    <property type="protein sequence ID" value="QHU27867.1"/>
    <property type="molecule type" value="Genomic_DNA"/>
</dbReference>
<sequence>MLQVIIYYRKPTASLSQAYRKPIASLSQAYRKPTASPQPKAKKSYK</sequence>
<dbReference type="AlphaFoldDB" id="A0A6C0LBR3"/>
<protein>
    <submittedName>
        <fullName evidence="1">Uncharacterized protein</fullName>
    </submittedName>
</protein>
<name>A0A6C0LBR3_9ZZZZ</name>
<accession>A0A6C0LBR3</accession>
<proteinExistence type="predicted"/>